<dbReference type="SUPFAM" id="SSF53613">
    <property type="entry name" value="Ribokinase-like"/>
    <property type="match status" value="1"/>
</dbReference>
<feature type="chain" id="PRO_5037080512" description="ADP-dependent glucokinase" evidence="7">
    <location>
        <begin position="27"/>
        <end position="479"/>
    </location>
</feature>
<dbReference type="GO" id="GO:0006096">
    <property type="term" value="P:glycolytic process"/>
    <property type="evidence" value="ECO:0007669"/>
    <property type="project" value="UniProtKB-KW"/>
</dbReference>
<keyword evidence="2" id="KW-0808">Transferase</keyword>
<keyword evidence="5" id="KW-0460">Magnesium</keyword>
<evidence type="ECO:0000256" key="3">
    <source>
        <dbReference type="ARBA" id="ARBA00022723"/>
    </source>
</evidence>
<dbReference type="GeneID" id="119742489"/>
<dbReference type="OrthoDB" id="5847021at2759"/>
<reference evidence="8" key="1">
    <citation type="submission" date="2022-11" db="UniProtKB">
        <authorList>
            <consortium name="EnsemblMetazoa"/>
        </authorList>
    </citation>
    <scope>IDENTIFICATION</scope>
</reference>
<dbReference type="RefSeq" id="XP_038074357.1">
    <property type="nucleotide sequence ID" value="XM_038218429.1"/>
</dbReference>
<evidence type="ECO:0000256" key="6">
    <source>
        <dbReference type="ARBA" id="ARBA00023152"/>
    </source>
</evidence>
<evidence type="ECO:0000313" key="8">
    <source>
        <dbReference type="EnsemblMetazoa" id="XP_038074357.1"/>
    </source>
</evidence>
<dbReference type="AlphaFoldDB" id="A0A914BFZ0"/>
<dbReference type="PROSITE" id="PS51255">
    <property type="entry name" value="ADPK"/>
    <property type="match status" value="1"/>
</dbReference>
<dbReference type="Pfam" id="PF04587">
    <property type="entry name" value="ADP_PFK_GK"/>
    <property type="match status" value="1"/>
</dbReference>
<keyword evidence="7" id="KW-0732">Signal</keyword>
<sequence>MAYLKAGTVTLLVVLAAILLQRRSEQQLKERLQTVLKNLLRAEHKVASTSTGPRRVAIGLGSCLDSVTTAVQLFEKVSLDPPKEKDVRHHDSLGSERDLAEGFAYFFKRGAAAERYVHDKMLFKRLVAAAKDMPEATWPIGGNAPVMANRMAREGCQVLLGSIISDTIAKEIETGVKVTNHSPDEEDEEIHMVLEYKTGEKWGDFTAPRANRFIVHSDASNPLLSSLESFQEQLRPFKPHAVVIGGLQMMDNFPFKGNSRSQRLGKLRNMLTRDVPRDVPIHFEFASFVEEATALDVINNVVLYSDSVGMNEQELPNLYSLLNYGNISVVSDPYPRVATVLDQMRSVYNSLKTARGPDKRGLTRLHVHTLAFQAILTTKNSKWKNTMAAAAKASLTAHRHVCGTSHIEVAKAHLIMDDSFSLSRQEGSDRILFQNNRPVSCWEEDDYQICLAPVLVCTEVRKTAGGGDNISAAALAAQI</sequence>
<dbReference type="InterPro" id="IPR007666">
    <property type="entry name" value="ADP_PFK/GK"/>
</dbReference>
<dbReference type="GO" id="GO:0046872">
    <property type="term" value="F:metal ion binding"/>
    <property type="evidence" value="ECO:0007669"/>
    <property type="project" value="UniProtKB-KW"/>
</dbReference>
<keyword evidence="6" id="KW-0324">Glycolysis</keyword>
<dbReference type="OMA" id="YQICVAP"/>
<evidence type="ECO:0008006" key="10">
    <source>
        <dbReference type="Google" id="ProtNLM"/>
    </source>
</evidence>
<dbReference type="Proteomes" id="UP000887568">
    <property type="component" value="Unplaced"/>
</dbReference>
<evidence type="ECO:0000256" key="4">
    <source>
        <dbReference type="ARBA" id="ARBA00022777"/>
    </source>
</evidence>
<dbReference type="Gene3D" id="3.40.1190.20">
    <property type="match status" value="1"/>
</dbReference>
<feature type="signal peptide" evidence="7">
    <location>
        <begin position="1"/>
        <end position="26"/>
    </location>
</feature>
<evidence type="ECO:0000256" key="7">
    <source>
        <dbReference type="SAM" id="SignalP"/>
    </source>
</evidence>
<dbReference type="GO" id="GO:0043843">
    <property type="term" value="F:ADP-specific glucokinase activity"/>
    <property type="evidence" value="ECO:0007669"/>
    <property type="project" value="TreeGrafter"/>
</dbReference>
<keyword evidence="4" id="KW-0418">Kinase</keyword>
<dbReference type="InterPro" id="IPR029056">
    <property type="entry name" value="Ribokinase-like"/>
</dbReference>
<dbReference type="PANTHER" id="PTHR21208">
    <property type="entry name" value="ADP-DEPENDENT GLUCOKINASE"/>
    <property type="match status" value="1"/>
</dbReference>
<keyword evidence="3" id="KW-0479">Metal-binding</keyword>
<evidence type="ECO:0000313" key="9">
    <source>
        <dbReference type="Proteomes" id="UP000887568"/>
    </source>
</evidence>
<evidence type="ECO:0000256" key="1">
    <source>
        <dbReference type="ARBA" id="ARBA00022490"/>
    </source>
</evidence>
<protein>
    <recommendedName>
        <fullName evidence="10">ADP-dependent glucokinase</fullName>
    </recommendedName>
</protein>
<accession>A0A914BFZ0</accession>
<dbReference type="EnsemblMetazoa" id="XM_038218429.1">
    <property type="protein sequence ID" value="XP_038074357.1"/>
    <property type="gene ID" value="LOC119742489"/>
</dbReference>
<organism evidence="8 9">
    <name type="scientific">Patiria miniata</name>
    <name type="common">Bat star</name>
    <name type="synonym">Asterina miniata</name>
    <dbReference type="NCBI Taxonomy" id="46514"/>
    <lineage>
        <taxon>Eukaryota</taxon>
        <taxon>Metazoa</taxon>
        <taxon>Echinodermata</taxon>
        <taxon>Eleutherozoa</taxon>
        <taxon>Asterozoa</taxon>
        <taxon>Asteroidea</taxon>
        <taxon>Valvatacea</taxon>
        <taxon>Valvatida</taxon>
        <taxon>Asterinidae</taxon>
        <taxon>Patiria</taxon>
    </lineage>
</organism>
<dbReference type="GO" id="GO:0006006">
    <property type="term" value="P:glucose metabolic process"/>
    <property type="evidence" value="ECO:0007669"/>
    <property type="project" value="TreeGrafter"/>
</dbReference>
<keyword evidence="9" id="KW-1185">Reference proteome</keyword>
<evidence type="ECO:0000256" key="2">
    <source>
        <dbReference type="ARBA" id="ARBA00022679"/>
    </source>
</evidence>
<evidence type="ECO:0000256" key="5">
    <source>
        <dbReference type="ARBA" id="ARBA00022842"/>
    </source>
</evidence>
<keyword evidence="1" id="KW-0963">Cytoplasm</keyword>
<dbReference type="PANTHER" id="PTHR21208:SF1">
    <property type="entry name" value="ADP-DEPENDENT GLUCOKINASE"/>
    <property type="match status" value="1"/>
</dbReference>
<name>A0A914BFZ0_PATMI</name>
<dbReference type="GO" id="GO:0005783">
    <property type="term" value="C:endoplasmic reticulum"/>
    <property type="evidence" value="ECO:0007669"/>
    <property type="project" value="TreeGrafter"/>
</dbReference>
<proteinExistence type="predicted"/>